<dbReference type="PANTHER" id="PTHR24198:SF165">
    <property type="entry name" value="ANKYRIN REPEAT-CONTAINING PROTEIN-RELATED"/>
    <property type="match status" value="1"/>
</dbReference>
<dbReference type="PROSITE" id="PS50088">
    <property type="entry name" value="ANK_REPEAT"/>
    <property type="match status" value="3"/>
</dbReference>
<evidence type="ECO:0008006" key="6">
    <source>
        <dbReference type="Google" id="ProtNLM"/>
    </source>
</evidence>
<dbReference type="EMBL" id="JAFEKC020000014">
    <property type="protein sequence ID" value="KAK0510955.1"/>
    <property type="molecule type" value="Genomic_DNA"/>
</dbReference>
<name>A0AA39QXD9_9LECA</name>
<dbReference type="SMART" id="SM00248">
    <property type="entry name" value="ANK"/>
    <property type="match status" value="8"/>
</dbReference>
<proteinExistence type="predicted"/>
<dbReference type="Gene3D" id="1.25.40.20">
    <property type="entry name" value="Ankyrin repeat-containing domain"/>
    <property type="match status" value="3"/>
</dbReference>
<sequence>MDPLSVTAGAIAVAQALTSGLKTFKTFHDAGAEIDALVDEISEVELVIIDVEKAIFDRERYGTTSLARTESMNRLIASAKVKLDTLNAIVNRKLICPSTTVGETRIARLSWLRQKTNIKRQQDSLRQTRERLSTLLDAQSLLDTGLVRTKLDGIALSHEKQTQQLAYHAKELERMSSLEAGPVSVPKIYEEGNEIGLPRQLSDHGGTAESGPLPRPYAAVRSRAPHYRRTPCSGWCSCQCHGLAYYQSPQSFDSILGTLLMGHSGVSFKKRPCNEPSCRRQSIPTFRLNFFFPQWMMSRVIQFVAQLSYMKGPELVLRVPRVVPDNAPALFYAVQGDIDGIKSLFSNGLASPYDVALTNGRTALHYPVNYKHRELSQFLMDTGASPDVEDKSKSTTIALSWERIFGAAKNSSMTVDPWRCMFDDEEYLESRVFPPIHKIVLGLCRADLRQHLEISSSNIDDSDVDGRTALSWAAAKTDAKAVGILLEFGANPNIVSQRGHGPLSWAAQSPELGRREVIEKLLAFNADSNWADKSNRTPLINSASDVDDPECLRLLIDHGADINWQDCHRRTAICYASKMNRIANLLYLLETGADYNIPDHWGHTPHIEATYQNHHAALEMLLAKDPLLSPSRLEDGGTVFHVAAARADAETFLLLADRADLSLIGADELDNDGRSFRDVFETRDLLTEELRMAFKRFCQELVKEIPCTDLMDPEDSENEFVDALEQQAGGFQAIS</sequence>
<reference evidence="4" key="1">
    <citation type="submission" date="2023-03" db="EMBL/GenBank/DDBJ databases">
        <title>Complete genome of Cladonia borealis.</title>
        <authorList>
            <person name="Park H."/>
        </authorList>
    </citation>
    <scope>NUCLEOTIDE SEQUENCE</scope>
    <source>
        <strain evidence="4">ANT050790</strain>
    </source>
</reference>
<evidence type="ECO:0000256" key="3">
    <source>
        <dbReference type="PROSITE-ProRule" id="PRU00023"/>
    </source>
</evidence>
<dbReference type="InterPro" id="IPR036770">
    <property type="entry name" value="Ankyrin_rpt-contain_sf"/>
</dbReference>
<evidence type="ECO:0000313" key="4">
    <source>
        <dbReference type="EMBL" id="KAK0510955.1"/>
    </source>
</evidence>
<keyword evidence="1" id="KW-0677">Repeat</keyword>
<dbReference type="InterPro" id="IPR002110">
    <property type="entry name" value="Ankyrin_rpt"/>
</dbReference>
<evidence type="ECO:0000313" key="5">
    <source>
        <dbReference type="Proteomes" id="UP001166286"/>
    </source>
</evidence>
<dbReference type="AlphaFoldDB" id="A0AA39QXD9"/>
<dbReference type="Proteomes" id="UP001166286">
    <property type="component" value="Unassembled WGS sequence"/>
</dbReference>
<feature type="repeat" description="ANK" evidence="3">
    <location>
        <begin position="534"/>
        <end position="567"/>
    </location>
</feature>
<evidence type="ECO:0000256" key="1">
    <source>
        <dbReference type="ARBA" id="ARBA00022737"/>
    </source>
</evidence>
<feature type="repeat" description="ANK" evidence="3">
    <location>
        <begin position="465"/>
        <end position="497"/>
    </location>
</feature>
<comment type="caution">
    <text evidence="4">The sequence shown here is derived from an EMBL/GenBank/DDBJ whole genome shotgun (WGS) entry which is preliminary data.</text>
</comment>
<dbReference type="PROSITE" id="PS50297">
    <property type="entry name" value="ANK_REP_REGION"/>
    <property type="match status" value="2"/>
</dbReference>
<keyword evidence="5" id="KW-1185">Reference proteome</keyword>
<accession>A0AA39QXD9</accession>
<organism evidence="4 5">
    <name type="scientific">Cladonia borealis</name>
    <dbReference type="NCBI Taxonomy" id="184061"/>
    <lineage>
        <taxon>Eukaryota</taxon>
        <taxon>Fungi</taxon>
        <taxon>Dikarya</taxon>
        <taxon>Ascomycota</taxon>
        <taxon>Pezizomycotina</taxon>
        <taxon>Lecanoromycetes</taxon>
        <taxon>OSLEUM clade</taxon>
        <taxon>Lecanoromycetidae</taxon>
        <taxon>Lecanorales</taxon>
        <taxon>Lecanorineae</taxon>
        <taxon>Cladoniaceae</taxon>
        <taxon>Cladonia</taxon>
    </lineage>
</organism>
<protein>
    <recommendedName>
        <fullName evidence="6">Ankyrin repeat protein</fullName>
    </recommendedName>
</protein>
<evidence type="ECO:0000256" key="2">
    <source>
        <dbReference type="ARBA" id="ARBA00023043"/>
    </source>
</evidence>
<keyword evidence="2 3" id="KW-0040">ANK repeat</keyword>
<gene>
    <name evidence="4" type="ORF">JMJ35_006507</name>
</gene>
<feature type="repeat" description="ANK" evidence="3">
    <location>
        <begin position="359"/>
        <end position="391"/>
    </location>
</feature>
<dbReference type="Pfam" id="PF00023">
    <property type="entry name" value="Ank"/>
    <property type="match status" value="2"/>
</dbReference>
<dbReference type="SUPFAM" id="SSF48403">
    <property type="entry name" value="Ankyrin repeat"/>
    <property type="match status" value="1"/>
</dbReference>
<dbReference type="PANTHER" id="PTHR24198">
    <property type="entry name" value="ANKYRIN REPEAT AND PROTEIN KINASE DOMAIN-CONTAINING PROTEIN"/>
    <property type="match status" value="1"/>
</dbReference>
<dbReference type="Pfam" id="PF12796">
    <property type="entry name" value="Ank_2"/>
    <property type="match status" value="1"/>
</dbReference>